<evidence type="ECO:0000313" key="2">
    <source>
        <dbReference type="Proteomes" id="UP001345963"/>
    </source>
</evidence>
<dbReference type="EMBL" id="JAHUTI010033773">
    <property type="protein sequence ID" value="MED6243443.1"/>
    <property type="molecule type" value="Genomic_DNA"/>
</dbReference>
<sequence>MSDPLSCELLVCVDVSLSSLLQGVTGRCCSAAAGHQAVIRRNIKSSSILEADVRLILLTSLSPSTISSHFLLWTPERIS</sequence>
<protein>
    <recommendedName>
        <fullName evidence="3">Secreted protein</fullName>
    </recommendedName>
</protein>
<evidence type="ECO:0000313" key="1">
    <source>
        <dbReference type="EMBL" id="MED6243443.1"/>
    </source>
</evidence>
<keyword evidence="2" id="KW-1185">Reference proteome</keyword>
<gene>
    <name evidence="1" type="ORF">ATANTOWER_020201</name>
</gene>
<accession>A0ABU7AZN3</accession>
<evidence type="ECO:0008006" key="3">
    <source>
        <dbReference type="Google" id="ProtNLM"/>
    </source>
</evidence>
<comment type="caution">
    <text evidence="1">The sequence shown here is derived from an EMBL/GenBank/DDBJ whole genome shotgun (WGS) entry which is preliminary data.</text>
</comment>
<organism evidence="1 2">
    <name type="scientific">Ataeniobius toweri</name>
    <dbReference type="NCBI Taxonomy" id="208326"/>
    <lineage>
        <taxon>Eukaryota</taxon>
        <taxon>Metazoa</taxon>
        <taxon>Chordata</taxon>
        <taxon>Craniata</taxon>
        <taxon>Vertebrata</taxon>
        <taxon>Euteleostomi</taxon>
        <taxon>Actinopterygii</taxon>
        <taxon>Neopterygii</taxon>
        <taxon>Teleostei</taxon>
        <taxon>Neoteleostei</taxon>
        <taxon>Acanthomorphata</taxon>
        <taxon>Ovalentaria</taxon>
        <taxon>Atherinomorphae</taxon>
        <taxon>Cyprinodontiformes</taxon>
        <taxon>Goodeidae</taxon>
        <taxon>Ataeniobius</taxon>
    </lineage>
</organism>
<proteinExistence type="predicted"/>
<reference evidence="1 2" key="1">
    <citation type="submission" date="2021-07" db="EMBL/GenBank/DDBJ databases">
        <authorList>
            <person name="Palmer J.M."/>
        </authorList>
    </citation>
    <scope>NUCLEOTIDE SEQUENCE [LARGE SCALE GENOMIC DNA]</scope>
    <source>
        <strain evidence="1 2">AT_MEX2019</strain>
        <tissue evidence="1">Muscle</tissue>
    </source>
</reference>
<dbReference type="Proteomes" id="UP001345963">
    <property type="component" value="Unassembled WGS sequence"/>
</dbReference>
<name>A0ABU7AZN3_9TELE</name>